<dbReference type="EMBL" id="LAZR01022493">
    <property type="protein sequence ID" value="KKL81682.1"/>
    <property type="molecule type" value="Genomic_DNA"/>
</dbReference>
<feature type="non-terminal residue" evidence="2">
    <location>
        <position position="167"/>
    </location>
</feature>
<evidence type="ECO:0000259" key="1">
    <source>
        <dbReference type="Pfam" id="PF07460"/>
    </source>
</evidence>
<dbReference type="AlphaFoldDB" id="A0A0F9I2U6"/>
<organism evidence="2">
    <name type="scientific">marine sediment metagenome</name>
    <dbReference type="NCBI Taxonomy" id="412755"/>
    <lineage>
        <taxon>unclassified sequences</taxon>
        <taxon>metagenomes</taxon>
        <taxon>ecological metagenomes</taxon>
    </lineage>
</organism>
<gene>
    <name evidence="2" type="ORF">LCGC14_1992330</name>
</gene>
<dbReference type="SUPFAM" id="SSF64496">
    <property type="entry name" value="DNA-binding domain of intron-encoded endonucleases"/>
    <property type="match status" value="1"/>
</dbReference>
<dbReference type="GO" id="GO:0003677">
    <property type="term" value="F:DNA binding"/>
    <property type="evidence" value="ECO:0007669"/>
    <property type="project" value="InterPro"/>
</dbReference>
<sequence length="167" mass="19291">MVQRKDIKTEDIVELYRSGLIGREIAEQLGCSISLVQTRLRAAGVKMRPCNKRREVHVDKHVLKEMYWNKKIHPVEIGRKLGIHKNTVTKKMREFGIPLRTKTEARIGELNPIYGVGHSKKSKEKMSALFLSGERNLDAIKQNQYGKKVEYAGEIFRSSWEYGFAVF</sequence>
<protein>
    <recommendedName>
        <fullName evidence="1">Nuclease associated modular domain-containing protein</fullName>
    </recommendedName>
</protein>
<evidence type="ECO:0000313" key="2">
    <source>
        <dbReference type="EMBL" id="KKL81682.1"/>
    </source>
</evidence>
<comment type="caution">
    <text evidence="2">The sequence shown here is derived from an EMBL/GenBank/DDBJ whole genome shotgun (WGS) entry which is preliminary data.</text>
</comment>
<dbReference type="InterPro" id="IPR003611">
    <property type="entry name" value="NUMOD3"/>
</dbReference>
<accession>A0A0F9I2U6</accession>
<dbReference type="Gene3D" id="1.10.10.60">
    <property type="entry name" value="Homeodomain-like"/>
    <property type="match status" value="1"/>
</dbReference>
<name>A0A0F9I2U6_9ZZZZ</name>
<proteinExistence type="predicted"/>
<reference evidence="2" key="1">
    <citation type="journal article" date="2015" name="Nature">
        <title>Complex archaea that bridge the gap between prokaryotes and eukaryotes.</title>
        <authorList>
            <person name="Spang A."/>
            <person name="Saw J.H."/>
            <person name="Jorgensen S.L."/>
            <person name="Zaremba-Niedzwiedzka K."/>
            <person name="Martijn J."/>
            <person name="Lind A.E."/>
            <person name="van Eijk R."/>
            <person name="Schleper C."/>
            <person name="Guy L."/>
            <person name="Ettema T.J."/>
        </authorList>
    </citation>
    <scope>NUCLEOTIDE SEQUENCE</scope>
</reference>
<dbReference type="Pfam" id="PF07460">
    <property type="entry name" value="NUMOD3"/>
    <property type="match status" value="1"/>
</dbReference>
<feature type="domain" description="Nuclease associated modular" evidence="1">
    <location>
        <begin position="104"/>
        <end position="127"/>
    </location>
</feature>